<evidence type="ECO:0000313" key="1">
    <source>
        <dbReference type="EMBL" id="KAJ9051853.1"/>
    </source>
</evidence>
<comment type="caution">
    <text evidence="1">The sequence shown here is derived from an EMBL/GenBank/DDBJ whole genome shotgun (WGS) entry which is preliminary data.</text>
</comment>
<accession>A0ACC2RP38</accession>
<dbReference type="Proteomes" id="UP001165960">
    <property type="component" value="Unassembled WGS sequence"/>
</dbReference>
<name>A0ACC2RP38_9FUNG</name>
<gene>
    <name evidence="1" type="primary">YPO7_1</name>
    <name evidence="1" type="ORF">DSO57_1000513</name>
</gene>
<protein>
    <submittedName>
        <fullName evidence="1">Fe-S oxidoreductase</fullName>
        <ecNumber evidence="1">4.1.3.44</ecNumber>
    </submittedName>
</protein>
<evidence type="ECO:0000313" key="2">
    <source>
        <dbReference type="Proteomes" id="UP001165960"/>
    </source>
</evidence>
<dbReference type="EC" id="4.1.3.44" evidence="1"/>
<dbReference type="EMBL" id="QTSX02007101">
    <property type="protein sequence ID" value="KAJ9051853.1"/>
    <property type="molecule type" value="Genomic_DNA"/>
</dbReference>
<proteinExistence type="predicted"/>
<keyword evidence="1" id="KW-0456">Lyase</keyword>
<sequence length="682" mass="76862">MGIGDTATAFDPRTSLLLVGVAIASALIAHRYWGFQIPSFGSELKKKIDESVEKGGSGNNKETCCGGGCKSESIKKDTSEDYQAPEVKIIYSGLTGTANKFANEASQRLVGLKTSVMDIVDYDPENLTSEKNFVAFIISSYNVEAPYDWFLKWLEDARHDWRVGKGSLVHLKYVIFGLGDSAYSDEFNQTAIALDQLLKALGATRIYYLGQGDKNADQQKSFDEWISKLAPALRAPEPAADVSADAYVTSDSEAEDAGSEDEMVDLEDMGKVAKKLGAAKKQRDEDDEAIETRQGLPKRSIGGQEPVIRPLRDMVNPMLHKSLTKQGYKIVGTHSGVKMCRWTKAALRGRGYCYKHAFYGIKSHLCMETTPSLACANKCVFCWRHHTNPVGTEWRWNLDDPQFILEGAMQNHYQMIKQMRGVPGVLPERFEEAFQIRHCALSLVGEPIMYPHINEFVQLLHSKRISSFLVTNAQFPDKITSLVPITQLYVSVDAATKESLKKVDRPLFRDFWERFLDCLDALATKGQRTVYRLTLVKAYNTDEIANYVELIRRGRPDFIEVKGVTFCGFGASSGLTMENVPYHNEVIHFVEQIQKQLGDDNDYEISCEHAHSVSVLLTHKKFKREDGWYTWIDYDRFHDLAQSGEHFTALDYCAKTPGWALFGSEEQGFAPSDTRHYRKRKA</sequence>
<organism evidence="1 2">
    <name type="scientific">Entomophthora muscae</name>
    <dbReference type="NCBI Taxonomy" id="34485"/>
    <lineage>
        <taxon>Eukaryota</taxon>
        <taxon>Fungi</taxon>
        <taxon>Fungi incertae sedis</taxon>
        <taxon>Zoopagomycota</taxon>
        <taxon>Entomophthoromycotina</taxon>
        <taxon>Entomophthoromycetes</taxon>
        <taxon>Entomophthorales</taxon>
        <taxon>Entomophthoraceae</taxon>
        <taxon>Entomophthora</taxon>
    </lineage>
</organism>
<reference evidence="1" key="1">
    <citation type="submission" date="2022-04" db="EMBL/GenBank/DDBJ databases">
        <title>Genome of the entomopathogenic fungus Entomophthora muscae.</title>
        <authorList>
            <person name="Elya C."/>
            <person name="Lovett B.R."/>
            <person name="Lee E."/>
            <person name="Macias A.M."/>
            <person name="Hajek A.E."/>
            <person name="De Bivort B.L."/>
            <person name="Kasson M.T."/>
            <person name="De Fine Licht H.H."/>
            <person name="Stajich J.E."/>
        </authorList>
    </citation>
    <scope>NUCLEOTIDE SEQUENCE</scope>
    <source>
        <strain evidence="1">Berkeley</strain>
    </source>
</reference>
<keyword evidence="2" id="KW-1185">Reference proteome</keyword>